<name>A0A5B7H103_PORTR</name>
<dbReference type="AlphaFoldDB" id="A0A5B7H103"/>
<evidence type="ECO:0000259" key="2">
    <source>
        <dbReference type="Pfam" id="PF02469"/>
    </source>
</evidence>
<dbReference type="InterPro" id="IPR000782">
    <property type="entry name" value="FAS1_domain"/>
</dbReference>
<reference evidence="3 4" key="1">
    <citation type="submission" date="2019-05" db="EMBL/GenBank/DDBJ databases">
        <title>Another draft genome of Portunus trituberculatus and its Hox gene families provides insights of decapod evolution.</title>
        <authorList>
            <person name="Jeong J.-H."/>
            <person name="Song I."/>
            <person name="Kim S."/>
            <person name="Choi T."/>
            <person name="Kim D."/>
            <person name="Ryu S."/>
            <person name="Kim W."/>
        </authorList>
    </citation>
    <scope>NUCLEOTIDE SEQUENCE [LARGE SCALE GENOMIC DNA]</scope>
    <source>
        <tissue evidence="3">Muscle</tissue>
    </source>
</reference>
<dbReference type="EMBL" id="VSRR010021001">
    <property type="protein sequence ID" value="MPC63579.1"/>
    <property type="molecule type" value="Genomic_DNA"/>
</dbReference>
<feature type="domain" description="FAS1" evidence="2">
    <location>
        <begin position="12"/>
        <end position="45"/>
    </location>
</feature>
<keyword evidence="1" id="KW-1133">Transmembrane helix</keyword>
<dbReference type="InterPro" id="IPR036378">
    <property type="entry name" value="FAS1_dom_sf"/>
</dbReference>
<protein>
    <recommendedName>
        <fullName evidence="2">FAS1 domain-containing protein</fullName>
    </recommendedName>
</protein>
<proteinExistence type="predicted"/>
<feature type="transmembrane region" description="Helical" evidence="1">
    <location>
        <begin position="57"/>
        <end position="76"/>
    </location>
</feature>
<keyword evidence="4" id="KW-1185">Reference proteome</keyword>
<dbReference type="Proteomes" id="UP000324222">
    <property type="component" value="Unassembled WGS sequence"/>
</dbReference>
<keyword evidence="1" id="KW-0812">Transmembrane</keyword>
<dbReference type="Pfam" id="PF02469">
    <property type="entry name" value="Fasciclin"/>
    <property type="match status" value="1"/>
</dbReference>
<comment type="caution">
    <text evidence="3">The sequence shown here is derived from an EMBL/GenBank/DDBJ whole genome shotgun (WGS) entry which is preliminary data.</text>
</comment>
<organism evidence="3 4">
    <name type="scientific">Portunus trituberculatus</name>
    <name type="common">Swimming crab</name>
    <name type="synonym">Neptunus trituberculatus</name>
    <dbReference type="NCBI Taxonomy" id="210409"/>
    <lineage>
        <taxon>Eukaryota</taxon>
        <taxon>Metazoa</taxon>
        <taxon>Ecdysozoa</taxon>
        <taxon>Arthropoda</taxon>
        <taxon>Crustacea</taxon>
        <taxon>Multicrustacea</taxon>
        <taxon>Malacostraca</taxon>
        <taxon>Eumalacostraca</taxon>
        <taxon>Eucarida</taxon>
        <taxon>Decapoda</taxon>
        <taxon>Pleocyemata</taxon>
        <taxon>Brachyura</taxon>
        <taxon>Eubrachyura</taxon>
        <taxon>Portunoidea</taxon>
        <taxon>Portunidae</taxon>
        <taxon>Portuninae</taxon>
        <taxon>Portunus</taxon>
    </lineage>
</organism>
<dbReference type="Gene3D" id="2.30.180.10">
    <property type="entry name" value="FAS1 domain"/>
    <property type="match status" value="1"/>
</dbReference>
<accession>A0A5B7H103</accession>
<gene>
    <name evidence="3" type="ORF">E2C01_057678</name>
</gene>
<evidence type="ECO:0000313" key="4">
    <source>
        <dbReference type="Proteomes" id="UP000324222"/>
    </source>
</evidence>
<keyword evidence="1" id="KW-0472">Membrane</keyword>
<dbReference type="SUPFAM" id="SSF82153">
    <property type="entry name" value="FAS1 domain"/>
    <property type="match status" value="1"/>
</dbReference>
<evidence type="ECO:0000256" key="1">
    <source>
        <dbReference type="SAM" id="Phobius"/>
    </source>
</evidence>
<evidence type="ECO:0000313" key="3">
    <source>
        <dbReference type="EMBL" id="MPC63579.1"/>
    </source>
</evidence>
<sequence>MNLLETAESLGATKWAQYIRESGLAGELEGAAAYTLFAPTNEAFEVSFCSSLCSVHLSYMMLVSFYFCLVVLIVHGRSFQEVWNGRKGKRKEWKIHGEGKHAYSS</sequence>